<sequence length="43" mass="4734">RRLGTRLGRRRPRRGHRGRPRPARPGGAPGAHAHPRGDAPRAL</sequence>
<dbReference type="EMBL" id="CADCVO010000537">
    <property type="protein sequence ID" value="CAA9521172.1"/>
    <property type="molecule type" value="Genomic_DNA"/>
</dbReference>
<protein>
    <submittedName>
        <fullName evidence="2">Uncharacterized protein</fullName>
    </submittedName>
</protein>
<evidence type="ECO:0000313" key="2">
    <source>
        <dbReference type="EMBL" id="CAA9521172.1"/>
    </source>
</evidence>
<dbReference type="AlphaFoldDB" id="A0A6J4TEI1"/>
<feature type="compositionally biased region" description="Basic residues" evidence="1">
    <location>
        <begin position="1"/>
        <end position="22"/>
    </location>
</feature>
<reference evidence="2" key="1">
    <citation type="submission" date="2020-02" db="EMBL/GenBank/DDBJ databases">
        <authorList>
            <person name="Meier V. D."/>
        </authorList>
    </citation>
    <scope>NUCLEOTIDE SEQUENCE</scope>
    <source>
        <strain evidence="2">AVDCRST_MAG13</strain>
    </source>
</reference>
<name>A0A6J4TEI1_9ACTN</name>
<gene>
    <name evidence="2" type="ORF">AVDCRST_MAG13-3390</name>
</gene>
<feature type="non-terminal residue" evidence="2">
    <location>
        <position position="43"/>
    </location>
</feature>
<evidence type="ECO:0000256" key="1">
    <source>
        <dbReference type="SAM" id="MobiDB-lite"/>
    </source>
</evidence>
<feature type="region of interest" description="Disordered" evidence="1">
    <location>
        <begin position="1"/>
        <end position="43"/>
    </location>
</feature>
<proteinExistence type="predicted"/>
<organism evidence="2">
    <name type="scientific">uncultured Solirubrobacteraceae bacterium</name>
    <dbReference type="NCBI Taxonomy" id="1162706"/>
    <lineage>
        <taxon>Bacteria</taxon>
        <taxon>Bacillati</taxon>
        <taxon>Actinomycetota</taxon>
        <taxon>Thermoleophilia</taxon>
        <taxon>Solirubrobacterales</taxon>
        <taxon>Solirubrobacteraceae</taxon>
        <taxon>environmental samples</taxon>
    </lineage>
</organism>
<accession>A0A6J4TEI1</accession>
<feature type="non-terminal residue" evidence="2">
    <location>
        <position position="1"/>
    </location>
</feature>